<proteinExistence type="predicted"/>
<dbReference type="InterPro" id="IPR000792">
    <property type="entry name" value="Tscrpt_reg_LuxR_C"/>
</dbReference>
<evidence type="ECO:0000256" key="3">
    <source>
        <dbReference type="ARBA" id="ARBA00023125"/>
    </source>
</evidence>
<dbReference type="PROSITE" id="PS50110">
    <property type="entry name" value="RESPONSE_REGULATORY"/>
    <property type="match status" value="1"/>
</dbReference>
<dbReference type="InterPro" id="IPR016032">
    <property type="entry name" value="Sig_transdc_resp-reg_C-effctor"/>
</dbReference>
<dbReference type="InterPro" id="IPR001789">
    <property type="entry name" value="Sig_transdc_resp-reg_receiver"/>
</dbReference>
<dbReference type="PROSITE" id="PS50043">
    <property type="entry name" value="HTH_LUXR_2"/>
    <property type="match status" value="1"/>
</dbReference>
<feature type="domain" description="HTH luxR-type" evidence="6">
    <location>
        <begin position="150"/>
        <end position="215"/>
    </location>
</feature>
<gene>
    <name evidence="8" type="ORF">GCM10011514_52340</name>
</gene>
<dbReference type="CDD" id="cd17535">
    <property type="entry name" value="REC_NarL-like"/>
    <property type="match status" value="1"/>
</dbReference>
<dbReference type="SUPFAM" id="SSF52172">
    <property type="entry name" value="CheY-like"/>
    <property type="match status" value="1"/>
</dbReference>
<dbReference type="PANTHER" id="PTHR43214">
    <property type="entry name" value="TWO-COMPONENT RESPONSE REGULATOR"/>
    <property type="match status" value="1"/>
</dbReference>
<sequence>MYRPMRILIVDDHEIFLDSLSLLVATFADVEVLGNCKNASEAISFIEKNEIDLLITDYKMPQMTGIELTIFVRQHFPNIKVLMLSVSEEAEMIREAFQAGVWGYMMKRAGKAELQKAIQTIANGQKYFSESVVFELMRLGLTDNVPKEEISQEFTQLTEREIEIIRLITKELSSQAIAEKLFIAPKTVETHRHNILKKLGVKNTVGIIKYAIKNGLAE</sequence>
<dbReference type="SMART" id="SM00448">
    <property type="entry name" value="REC"/>
    <property type="match status" value="1"/>
</dbReference>
<reference evidence="8" key="2">
    <citation type="submission" date="2020-09" db="EMBL/GenBank/DDBJ databases">
        <authorList>
            <person name="Sun Q."/>
            <person name="Zhou Y."/>
        </authorList>
    </citation>
    <scope>NUCLEOTIDE SEQUENCE</scope>
    <source>
        <strain evidence="8">CGMCC 1.15958</strain>
    </source>
</reference>
<dbReference type="InterPro" id="IPR058245">
    <property type="entry name" value="NreC/VraR/RcsB-like_REC"/>
</dbReference>
<dbReference type="RefSeq" id="WP_188771141.1">
    <property type="nucleotide sequence ID" value="NZ_BMKK01000018.1"/>
</dbReference>
<protein>
    <submittedName>
        <fullName evidence="8">DNA-binding response regulator</fullName>
    </submittedName>
</protein>
<keyword evidence="9" id="KW-1185">Reference proteome</keyword>
<dbReference type="EMBL" id="BMKK01000018">
    <property type="protein sequence ID" value="GGD81803.1"/>
    <property type="molecule type" value="Genomic_DNA"/>
</dbReference>
<dbReference type="InterPro" id="IPR039420">
    <property type="entry name" value="WalR-like"/>
</dbReference>
<dbReference type="Gene3D" id="3.40.50.2300">
    <property type="match status" value="1"/>
</dbReference>
<organism evidence="8 9">
    <name type="scientific">Emticicia aquatilis</name>
    <dbReference type="NCBI Taxonomy" id="1537369"/>
    <lineage>
        <taxon>Bacteria</taxon>
        <taxon>Pseudomonadati</taxon>
        <taxon>Bacteroidota</taxon>
        <taxon>Cytophagia</taxon>
        <taxon>Cytophagales</taxon>
        <taxon>Leadbetterellaceae</taxon>
        <taxon>Emticicia</taxon>
    </lineage>
</organism>
<evidence type="ECO:0000256" key="4">
    <source>
        <dbReference type="ARBA" id="ARBA00023163"/>
    </source>
</evidence>
<name>A0A917DZ95_9BACT</name>
<accession>A0A917DZ95</accession>
<dbReference type="GO" id="GO:0000160">
    <property type="term" value="P:phosphorelay signal transduction system"/>
    <property type="evidence" value="ECO:0007669"/>
    <property type="project" value="InterPro"/>
</dbReference>
<evidence type="ECO:0000256" key="2">
    <source>
        <dbReference type="ARBA" id="ARBA00023015"/>
    </source>
</evidence>
<dbReference type="AlphaFoldDB" id="A0A917DZ95"/>
<dbReference type="PRINTS" id="PR00038">
    <property type="entry name" value="HTHLUXR"/>
</dbReference>
<dbReference type="GO" id="GO:0003677">
    <property type="term" value="F:DNA binding"/>
    <property type="evidence" value="ECO:0007669"/>
    <property type="project" value="UniProtKB-KW"/>
</dbReference>
<evidence type="ECO:0000259" key="6">
    <source>
        <dbReference type="PROSITE" id="PS50043"/>
    </source>
</evidence>
<dbReference type="SMART" id="SM00421">
    <property type="entry name" value="HTH_LUXR"/>
    <property type="match status" value="1"/>
</dbReference>
<evidence type="ECO:0000313" key="9">
    <source>
        <dbReference type="Proteomes" id="UP000609064"/>
    </source>
</evidence>
<dbReference type="PANTHER" id="PTHR43214:SF41">
    <property type="entry name" value="NITRATE_NITRITE RESPONSE REGULATOR PROTEIN NARP"/>
    <property type="match status" value="1"/>
</dbReference>
<reference evidence="8" key="1">
    <citation type="journal article" date="2014" name="Int. J. Syst. Evol. Microbiol.">
        <title>Complete genome sequence of Corynebacterium casei LMG S-19264T (=DSM 44701T), isolated from a smear-ripened cheese.</title>
        <authorList>
            <consortium name="US DOE Joint Genome Institute (JGI-PGF)"/>
            <person name="Walter F."/>
            <person name="Albersmeier A."/>
            <person name="Kalinowski J."/>
            <person name="Ruckert C."/>
        </authorList>
    </citation>
    <scope>NUCLEOTIDE SEQUENCE</scope>
    <source>
        <strain evidence="8">CGMCC 1.15958</strain>
    </source>
</reference>
<evidence type="ECO:0000256" key="5">
    <source>
        <dbReference type="PROSITE-ProRule" id="PRU00169"/>
    </source>
</evidence>
<feature type="domain" description="Response regulatory" evidence="7">
    <location>
        <begin position="6"/>
        <end position="122"/>
    </location>
</feature>
<dbReference type="Pfam" id="PF00196">
    <property type="entry name" value="GerE"/>
    <property type="match status" value="1"/>
</dbReference>
<evidence type="ECO:0000256" key="1">
    <source>
        <dbReference type="ARBA" id="ARBA00022553"/>
    </source>
</evidence>
<dbReference type="Proteomes" id="UP000609064">
    <property type="component" value="Unassembled WGS sequence"/>
</dbReference>
<evidence type="ECO:0000313" key="8">
    <source>
        <dbReference type="EMBL" id="GGD81803.1"/>
    </source>
</evidence>
<feature type="modified residue" description="4-aspartylphosphate" evidence="5">
    <location>
        <position position="57"/>
    </location>
</feature>
<keyword evidence="2" id="KW-0805">Transcription regulation</keyword>
<dbReference type="GO" id="GO:0006355">
    <property type="term" value="P:regulation of DNA-templated transcription"/>
    <property type="evidence" value="ECO:0007669"/>
    <property type="project" value="InterPro"/>
</dbReference>
<dbReference type="CDD" id="cd06170">
    <property type="entry name" value="LuxR_C_like"/>
    <property type="match status" value="1"/>
</dbReference>
<keyword evidence="3 8" id="KW-0238">DNA-binding</keyword>
<comment type="caution">
    <text evidence="8">The sequence shown here is derived from an EMBL/GenBank/DDBJ whole genome shotgun (WGS) entry which is preliminary data.</text>
</comment>
<dbReference type="SUPFAM" id="SSF46894">
    <property type="entry name" value="C-terminal effector domain of the bipartite response regulators"/>
    <property type="match status" value="1"/>
</dbReference>
<dbReference type="InterPro" id="IPR011006">
    <property type="entry name" value="CheY-like_superfamily"/>
</dbReference>
<keyword evidence="1 5" id="KW-0597">Phosphoprotein</keyword>
<keyword evidence="4" id="KW-0804">Transcription</keyword>
<evidence type="ECO:0000259" key="7">
    <source>
        <dbReference type="PROSITE" id="PS50110"/>
    </source>
</evidence>
<dbReference type="Pfam" id="PF00072">
    <property type="entry name" value="Response_reg"/>
    <property type="match status" value="1"/>
</dbReference>